<reference evidence="2" key="2">
    <citation type="submission" date="2023-04" db="EMBL/GenBank/DDBJ databases">
        <authorList>
            <person name="Bu L."/>
            <person name="Lu L."/>
            <person name="Laidemitt M.R."/>
            <person name="Zhang S.M."/>
            <person name="Mutuku M."/>
            <person name="Mkoji G."/>
            <person name="Steinauer M."/>
            <person name="Loker E.S."/>
        </authorList>
    </citation>
    <scope>NUCLEOTIDE SEQUENCE</scope>
    <source>
        <strain evidence="2">KasaAsao</strain>
        <tissue evidence="2">Whole Snail</tissue>
    </source>
</reference>
<dbReference type="EMBL" id="JASAOG010000081">
    <property type="protein sequence ID" value="KAK0054086.1"/>
    <property type="molecule type" value="Genomic_DNA"/>
</dbReference>
<dbReference type="AlphaFoldDB" id="A0AAD8BGB5"/>
<protein>
    <submittedName>
        <fullName evidence="2">IgLON family member 5</fullName>
    </submittedName>
</protein>
<sequence>LCQHALKPTTILHQPHINVVNKNVTVVAGETAILPCSVDYLGTYKVVWMRGAKILTLEDRRIVSDERVSLERPFVKEWNLHIRKIETVDSGLYMCQINTDPLQVRSVTLVVH</sequence>
<feature type="non-terminal residue" evidence="2">
    <location>
        <position position="112"/>
    </location>
</feature>
<feature type="domain" description="Ig-like" evidence="1">
    <location>
        <begin position="15"/>
        <end position="108"/>
    </location>
</feature>
<dbReference type="InterPro" id="IPR007110">
    <property type="entry name" value="Ig-like_dom"/>
</dbReference>
<dbReference type="SMART" id="SM00409">
    <property type="entry name" value="IG"/>
    <property type="match status" value="1"/>
</dbReference>
<dbReference type="InterPro" id="IPR036179">
    <property type="entry name" value="Ig-like_dom_sf"/>
</dbReference>
<dbReference type="Pfam" id="PF07686">
    <property type="entry name" value="V-set"/>
    <property type="match status" value="1"/>
</dbReference>
<organism evidence="2 3">
    <name type="scientific">Biomphalaria pfeifferi</name>
    <name type="common">Bloodfluke planorb</name>
    <name type="synonym">Freshwater snail</name>
    <dbReference type="NCBI Taxonomy" id="112525"/>
    <lineage>
        <taxon>Eukaryota</taxon>
        <taxon>Metazoa</taxon>
        <taxon>Spiralia</taxon>
        <taxon>Lophotrochozoa</taxon>
        <taxon>Mollusca</taxon>
        <taxon>Gastropoda</taxon>
        <taxon>Heterobranchia</taxon>
        <taxon>Euthyneura</taxon>
        <taxon>Panpulmonata</taxon>
        <taxon>Hygrophila</taxon>
        <taxon>Lymnaeoidea</taxon>
        <taxon>Planorbidae</taxon>
        <taxon>Biomphalaria</taxon>
    </lineage>
</organism>
<dbReference type="PANTHER" id="PTHR23279:SF36">
    <property type="entry name" value="DEFECTIVE PROBOSCIS EXTENSION RESPONSE 9, ISOFORM A"/>
    <property type="match status" value="1"/>
</dbReference>
<dbReference type="GO" id="GO:0032589">
    <property type="term" value="C:neuron projection membrane"/>
    <property type="evidence" value="ECO:0007669"/>
    <property type="project" value="TreeGrafter"/>
</dbReference>
<dbReference type="PANTHER" id="PTHR23279">
    <property type="entry name" value="DEFECTIVE PROBOSCIS EXTENSION RESPONSE DPR -RELATED"/>
    <property type="match status" value="1"/>
</dbReference>
<dbReference type="InterPro" id="IPR013106">
    <property type="entry name" value="Ig_V-set"/>
</dbReference>
<dbReference type="GO" id="GO:0050808">
    <property type="term" value="P:synapse organization"/>
    <property type="evidence" value="ECO:0007669"/>
    <property type="project" value="TreeGrafter"/>
</dbReference>
<dbReference type="Gene3D" id="2.60.40.10">
    <property type="entry name" value="Immunoglobulins"/>
    <property type="match status" value="1"/>
</dbReference>
<dbReference type="InterPro" id="IPR037448">
    <property type="entry name" value="Zig-8"/>
</dbReference>
<proteinExistence type="predicted"/>
<evidence type="ECO:0000259" key="1">
    <source>
        <dbReference type="PROSITE" id="PS50835"/>
    </source>
</evidence>
<dbReference type="Proteomes" id="UP001233172">
    <property type="component" value="Unassembled WGS sequence"/>
</dbReference>
<keyword evidence="3" id="KW-1185">Reference proteome</keyword>
<comment type="caution">
    <text evidence="2">The sequence shown here is derived from an EMBL/GenBank/DDBJ whole genome shotgun (WGS) entry which is preliminary data.</text>
</comment>
<accession>A0AAD8BGB5</accession>
<evidence type="ECO:0000313" key="3">
    <source>
        <dbReference type="Proteomes" id="UP001233172"/>
    </source>
</evidence>
<reference evidence="2" key="1">
    <citation type="journal article" date="2023" name="PLoS Negl. Trop. Dis.">
        <title>A genome sequence for Biomphalaria pfeifferi, the major vector snail for the human-infecting parasite Schistosoma mansoni.</title>
        <authorList>
            <person name="Bu L."/>
            <person name="Lu L."/>
            <person name="Laidemitt M.R."/>
            <person name="Zhang S.M."/>
            <person name="Mutuku M."/>
            <person name="Mkoji G."/>
            <person name="Steinauer M."/>
            <person name="Loker E.S."/>
        </authorList>
    </citation>
    <scope>NUCLEOTIDE SEQUENCE</scope>
    <source>
        <strain evidence="2">KasaAsao</strain>
    </source>
</reference>
<name>A0AAD8BGB5_BIOPF</name>
<gene>
    <name evidence="2" type="ORF">Bpfe_016577</name>
</gene>
<evidence type="ECO:0000313" key="2">
    <source>
        <dbReference type="EMBL" id="KAK0054086.1"/>
    </source>
</evidence>
<feature type="non-terminal residue" evidence="2">
    <location>
        <position position="1"/>
    </location>
</feature>
<dbReference type="PROSITE" id="PS50835">
    <property type="entry name" value="IG_LIKE"/>
    <property type="match status" value="1"/>
</dbReference>
<dbReference type="InterPro" id="IPR013783">
    <property type="entry name" value="Ig-like_fold"/>
</dbReference>
<dbReference type="SUPFAM" id="SSF48726">
    <property type="entry name" value="Immunoglobulin"/>
    <property type="match status" value="1"/>
</dbReference>
<dbReference type="InterPro" id="IPR003599">
    <property type="entry name" value="Ig_sub"/>
</dbReference>